<proteinExistence type="predicted"/>
<keyword evidence="2" id="KW-1185">Reference proteome</keyword>
<dbReference type="Proteomes" id="UP000198981">
    <property type="component" value="Unassembled WGS sequence"/>
</dbReference>
<evidence type="ECO:0000313" key="1">
    <source>
        <dbReference type="EMBL" id="SCX56508.1"/>
    </source>
</evidence>
<dbReference type="AlphaFoldDB" id="A0A1G4YUB0"/>
<evidence type="ECO:0000313" key="2">
    <source>
        <dbReference type="Proteomes" id="UP000198981"/>
    </source>
</evidence>
<sequence length="206" mass="21975">MDEVGVVRGQVCPQCGVEDAVPVVLGMPDAALAAAAERGLVVLAGCVVLDERGAFHCRGCSHEWGAAGDPTTDEQQLADLLGVRHRELAHAVGTGWRRLGSDLADVVWFASGEPPQVAVGVVPGMLTLAPVGAVDDPFAAWETGRSFTRDDVLCSPALLARTADDIARARRRSFRWCGRCRRPFAPEDFAGYRGTCASCAETDRRE</sequence>
<reference evidence="2" key="1">
    <citation type="submission" date="2016-10" db="EMBL/GenBank/DDBJ databases">
        <authorList>
            <person name="Varghese N."/>
            <person name="Submissions S."/>
        </authorList>
    </citation>
    <scope>NUCLEOTIDE SEQUENCE [LARGE SCALE GENOMIC DNA]</scope>
    <source>
        <strain evidence="2">DSM 45722</strain>
    </source>
</reference>
<name>A0A1G4YUB0_9ACTN</name>
<organism evidence="1 2">
    <name type="scientific">Klenkia marina</name>
    <dbReference type="NCBI Taxonomy" id="1960309"/>
    <lineage>
        <taxon>Bacteria</taxon>
        <taxon>Bacillati</taxon>
        <taxon>Actinomycetota</taxon>
        <taxon>Actinomycetes</taxon>
        <taxon>Geodermatophilales</taxon>
        <taxon>Geodermatophilaceae</taxon>
        <taxon>Klenkia</taxon>
    </lineage>
</organism>
<dbReference type="RefSeq" id="WP_165839420.1">
    <property type="nucleotide sequence ID" value="NZ_FMUH01000006.1"/>
</dbReference>
<gene>
    <name evidence="1" type="ORF">SAMN03159343_3434</name>
</gene>
<protein>
    <submittedName>
        <fullName evidence="1">Uncharacterized protein</fullName>
    </submittedName>
</protein>
<accession>A0A1G4YUB0</accession>
<dbReference type="STRING" id="1960309.SAMN03159343_3434"/>
<dbReference type="EMBL" id="FMUH01000006">
    <property type="protein sequence ID" value="SCX56508.1"/>
    <property type="molecule type" value="Genomic_DNA"/>
</dbReference>